<keyword evidence="2" id="KW-1185">Reference proteome</keyword>
<dbReference type="KEGG" id="pbar:105431987"/>
<dbReference type="RefSeq" id="XP_011644835.1">
    <property type="nucleotide sequence ID" value="XM_011646533.2"/>
</dbReference>
<organism evidence="2 3">
    <name type="scientific">Pogonomyrmex barbatus</name>
    <name type="common">red harvester ant</name>
    <dbReference type="NCBI Taxonomy" id="144034"/>
    <lineage>
        <taxon>Eukaryota</taxon>
        <taxon>Metazoa</taxon>
        <taxon>Ecdysozoa</taxon>
        <taxon>Arthropoda</taxon>
        <taxon>Hexapoda</taxon>
        <taxon>Insecta</taxon>
        <taxon>Pterygota</taxon>
        <taxon>Neoptera</taxon>
        <taxon>Endopterygota</taxon>
        <taxon>Hymenoptera</taxon>
        <taxon>Apocrita</taxon>
        <taxon>Aculeata</taxon>
        <taxon>Formicoidea</taxon>
        <taxon>Formicidae</taxon>
        <taxon>Myrmicinae</taxon>
        <taxon>Pogonomyrmex</taxon>
    </lineage>
</organism>
<protein>
    <submittedName>
        <fullName evidence="3">Uncharacterized protein LOC105431987</fullName>
    </submittedName>
</protein>
<reference evidence="3" key="1">
    <citation type="submission" date="2025-08" db="UniProtKB">
        <authorList>
            <consortium name="RefSeq"/>
        </authorList>
    </citation>
    <scope>IDENTIFICATION</scope>
</reference>
<evidence type="ECO:0000256" key="1">
    <source>
        <dbReference type="SAM" id="MobiDB-lite"/>
    </source>
</evidence>
<sequence>MAKESNRRRSRRFQFPPMWPYIEKNAARGELIPASKRHGTAPLLPRESEIKLKTDVCTRGKRRRCDGYSTGLHSVRQGRRRRRRNVDDPPTRFYTPGSRKHVIN</sequence>
<feature type="region of interest" description="Disordered" evidence="1">
    <location>
        <begin position="62"/>
        <end position="104"/>
    </location>
</feature>
<dbReference type="AlphaFoldDB" id="A0A6I9WRH6"/>
<dbReference type="GeneID" id="105431987"/>
<evidence type="ECO:0000313" key="2">
    <source>
        <dbReference type="Proteomes" id="UP000504615"/>
    </source>
</evidence>
<proteinExistence type="predicted"/>
<evidence type="ECO:0000313" key="3">
    <source>
        <dbReference type="RefSeq" id="XP_011644835.1"/>
    </source>
</evidence>
<accession>A0A6I9WRH6</accession>
<dbReference type="Proteomes" id="UP000504615">
    <property type="component" value="Unplaced"/>
</dbReference>
<gene>
    <name evidence="3" type="primary">LOC105431987</name>
</gene>
<name>A0A6I9WRH6_9HYME</name>